<sequence>MSKSFFERLGGSSPVFDPNHNFVTSPFFSSAALATLRGLVAVYALFVLIFALVWENVRTHDGSGFFSYFTQLTYIGLCSYYWASFVQTVAYARKGQRGYPLQKWGKTLQVLHMMLATTIVSYPILVTIVFWALLASSKTFSTVFSTWDNVSFHALNTVFSLFEMLFTNSPPPPWLMVPFIIIILALYLGLAYLTHFTQGFYTYSFLDPEKEHGLLVGYIIGILVASLILFSLVKGVMTLRRRLTNRNCTASSLGGGQFSLEGSIAHEKVSGNSNGYGDVDVERGISPWTDIGTMEGSTEKDPAVVEKRDM</sequence>
<keyword evidence="3 6" id="KW-1133">Transmembrane helix</keyword>
<feature type="transmembrane region" description="Helical" evidence="6">
    <location>
        <begin position="213"/>
        <end position="233"/>
    </location>
</feature>
<gene>
    <name evidence="7" type="ORF">D9758_005027</name>
</gene>
<evidence type="ECO:0000313" key="8">
    <source>
        <dbReference type="Proteomes" id="UP000559256"/>
    </source>
</evidence>
<organism evidence="7 8">
    <name type="scientific">Tetrapyrgos nigripes</name>
    <dbReference type="NCBI Taxonomy" id="182062"/>
    <lineage>
        <taxon>Eukaryota</taxon>
        <taxon>Fungi</taxon>
        <taxon>Dikarya</taxon>
        <taxon>Basidiomycota</taxon>
        <taxon>Agaricomycotina</taxon>
        <taxon>Agaricomycetes</taxon>
        <taxon>Agaricomycetidae</taxon>
        <taxon>Agaricales</taxon>
        <taxon>Marasmiineae</taxon>
        <taxon>Marasmiaceae</taxon>
        <taxon>Tetrapyrgos</taxon>
    </lineage>
</organism>
<name>A0A8H5LWS4_9AGAR</name>
<reference evidence="7 8" key="1">
    <citation type="journal article" date="2020" name="ISME J.">
        <title>Uncovering the hidden diversity of litter-decomposition mechanisms in mushroom-forming fungi.</title>
        <authorList>
            <person name="Floudas D."/>
            <person name="Bentzer J."/>
            <person name="Ahren D."/>
            <person name="Johansson T."/>
            <person name="Persson P."/>
            <person name="Tunlid A."/>
        </authorList>
    </citation>
    <scope>NUCLEOTIDE SEQUENCE [LARGE SCALE GENOMIC DNA]</scope>
    <source>
        <strain evidence="7 8">CBS 291.85</strain>
    </source>
</reference>
<feature type="transmembrane region" description="Helical" evidence="6">
    <location>
        <begin position="150"/>
        <end position="167"/>
    </location>
</feature>
<feature type="transmembrane region" description="Helical" evidence="6">
    <location>
        <begin position="74"/>
        <end position="92"/>
    </location>
</feature>
<proteinExistence type="predicted"/>
<evidence type="ECO:0000256" key="2">
    <source>
        <dbReference type="ARBA" id="ARBA00022692"/>
    </source>
</evidence>
<dbReference type="GO" id="GO:0012505">
    <property type="term" value="C:endomembrane system"/>
    <property type="evidence" value="ECO:0007669"/>
    <property type="project" value="UniProtKB-SubCell"/>
</dbReference>
<dbReference type="PANTHER" id="PTHR12242:SF1">
    <property type="entry name" value="MYND-TYPE DOMAIN-CONTAINING PROTEIN"/>
    <property type="match status" value="1"/>
</dbReference>
<comment type="caution">
    <text evidence="7">The sequence shown here is derived from an EMBL/GenBank/DDBJ whole genome shotgun (WGS) entry which is preliminary data.</text>
</comment>
<comment type="subcellular location">
    <subcellularLocation>
        <location evidence="1">Endomembrane system</location>
        <topology evidence="1">Multi-pass membrane protein</topology>
    </subcellularLocation>
</comment>
<evidence type="ECO:0000256" key="1">
    <source>
        <dbReference type="ARBA" id="ARBA00004127"/>
    </source>
</evidence>
<dbReference type="OrthoDB" id="419711at2759"/>
<feature type="transmembrane region" description="Helical" evidence="6">
    <location>
        <begin position="113"/>
        <end position="134"/>
    </location>
</feature>
<keyword evidence="8" id="KW-1185">Reference proteome</keyword>
<evidence type="ECO:0000256" key="6">
    <source>
        <dbReference type="SAM" id="Phobius"/>
    </source>
</evidence>
<evidence type="ECO:0000256" key="5">
    <source>
        <dbReference type="SAM" id="MobiDB-lite"/>
    </source>
</evidence>
<accession>A0A8H5LWS4</accession>
<dbReference type="AlphaFoldDB" id="A0A8H5LWS4"/>
<dbReference type="EMBL" id="JAACJM010000006">
    <property type="protein sequence ID" value="KAF5372201.1"/>
    <property type="molecule type" value="Genomic_DNA"/>
</dbReference>
<evidence type="ECO:0000256" key="4">
    <source>
        <dbReference type="ARBA" id="ARBA00023136"/>
    </source>
</evidence>
<keyword evidence="4 6" id="KW-0472">Membrane</keyword>
<dbReference type="InterPro" id="IPR006838">
    <property type="entry name" value="ADTRP_AIG1"/>
</dbReference>
<feature type="compositionally biased region" description="Basic and acidic residues" evidence="5">
    <location>
        <begin position="297"/>
        <end position="310"/>
    </location>
</feature>
<dbReference type="Proteomes" id="UP000559256">
    <property type="component" value="Unassembled WGS sequence"/>
</dbReference>
<feature type="transmembrane region" description="Helical" evidence="6">
    <location>
        <begin position="174"/>
        <end position="193"/>
    </location>
</feature>
<evidence type="ECO:0000256" key="3">
    <source>
        <dbReference type="ARBA" id="ARBA00022989"/>
    </source>
</evidence>
<feature type="transmembrane region" description="Helical" evidence="6">
    <location>
        <begin position="34"/>
        <end position="54"/>
    </location>
</feature>
<dbReference type="PANTHER" id="PTHR12242">
    <property type="entry name" value="OS02G0130600 PROTEIN-RELATED"/>
    <property type="match status" value="1"/>
</dbReference>
<dbReference type="GO" id="GO:0016020">
    <property type="term" value="C:membrane"/>
    <property type="evidence" value="ECO:0007669"/>
    <property type="project" value="InterPro"/>
</dbReference>
<dbReference type="Pfam" id="PF04750">
    <property type="entry name" value="Far-17a_AIG1"/>
    <property type="match status" value="1"/>
</dbReference>
<feature type="region of interest" description="Disordered" evidence="5">
    <location>
        <begin position="291"/>
        <end position="310"/>
    </location>
</feature>
<protein>
    <submittedName>
        <fullName evidence="7">Uncharacterized protein</fullName>
    </submittedName>
</protein>
<evidence type="ECO:0000313" key="7">
    <source>
        <dbReference type="EMBL" id="KAF5372201.1"/>
    </source>
</evidence>
<keyword evidence="2 6" id="KW-0812">Transmembrane</keyword>